<gene>
    <name evidence="7" type="ORF">B0A52_03184</name>
</gene>
<dbReference type="EMBL" id="NAJM01000010">
    <property type="protein sequence ID" value="RVX72831.1"/>
    <property type="molecule type" value="Genomic_DNA"/>
</dbReference>
<dbReference type="VEuPathDB" id="FungiDB:PV10_04084"/>
<dbReference type="InterPro" id="IPR021006">
    <property type="entry name" value="Hda2/3"/>
</dbReference>
<evidence type="ECO:0000256" key="6">
    <source>
        <dbReference type="SAM" id="MobiDB-lite"/>
    </source>
</evidence>
<comment type="caution">
    <text evidence="7">The sequence shown here is derived from an EMBL/GenBank/DDBJ whole genome shotgun (WGS) entry which is preliminary data.</text>
</comment>
<evidence type="ECO:0000256" key="5">
    <source>
        <dbReference type="SAM" id="Coils"/>
    </source>
</evidence>
<feature type="region of interest" description="Disordered" evidence="6">
    <location>
        <begin position="514"/>
        <end position="540"/>
    </location>
</feature>
<keyword evidence="3" id="KW-0333">Golgi apparatus</keyword>
<dbReference type="OrthoDB" id="3647690at2759"/>
<evidence type="ECO:0000313" key="7">
    <source>
        <dbReference type="EMBL" id="RVX72831.1"/>
    </source>
</evidence>
<dbReference type="Pfam" id="PF11496">
    <property type="entry name" value="HDA2-3"/>
    <property type="match status" value="1"/>
</dbReference>
<dbReference type="PANTHER" id="PTHR18921">
    <property type="entry name" value="MYOSIN HEAVY CHAIN - RELATED"/>
    <property type="match status" value="1"/>
</dbReference>
<dbReference type="InterPro" id="IPR016197">
    <property type="entry name" value="Chromo-like_dom_sf"/>
</dbReference>
<evidence type="ECO:0000313" key="8">
    <source>
        <dbReference type="Proteomes" id="UP000288859"/>
    </source>
</evidence>
<accession>A0A438NAM7</accession>
<dbReference type="PANTHER" id="PTHR18921:SF2">
    <property type="entry name" value="THYROID RECEPTOR-INTERACTING PROTEIN 11"/>
    <property type="match status" value="1"/>
</dbReference>
<feature type="region of interest" description="Disordered" evidence="6">
    <location>
        <begin position="1"/>
        <end position="33"/>
    </location>
</feature>
<evidence type="ECO:0000256" key="4">
    <source>
        <dbReference type="ARBA" id="ARBA00023054"/>
    </source>
</evidence>
<feature type="compositionally biased region" description="Polar residues" evidence="6">
    <location>
        <begin position="272"/>
        <end position="286"/>
    </location>
</feature>
<feature type="compositionally biased region" description="Polar residues" evidence="6">
    <location>
        <begin position="436"/>
        <end position="467"/>
    </location>
</feature>
<dbReference type="SUPFAM" id="SSF54160">
    <property type="entry name" value="Chromo domain-like"/>
    <property type="match status" value="1"/>
</dbReference>
<feature type="compositionally biased region" description="Basic residues" evidence="6">
    <location>
        <begin position="15"/>
        <end position="24"/>
    </location>
</feature>
<dbReference type="GO" id="GO:0005794">
    <property type="term" value="C:Golgi apparatus"/>
    <property type="evidence" value="ECO:0007669"/>
    <property type="project" value="UniProtKB-SubCell"/>
</dbReference>
<feature type="region of interest" description="Disordered" evidence="6">
    <location>
        <begin position="121"/>
        <end position="143"/>
    </location>
</feature>
<feature type="region of interest" description="Disordered" evidence="6">
    <location>
        <begin position="372"/>
        <end position="393"/>
    </location>
</feature>
<feature type="region of interest" description="Disordered" evidence="6">
    <location>
        <begin position="1171"/>
        <end position="1233"/>
    </location>
</feature>
<dbReference type="GO" id="GO:0007030">
    <property type="term" value="P:Golgi organization"/>
    <property type="evidence" value="ECO:0007669"/>
    <property type="project" value="TreeGrafter"/>
</dbReference>
<keyword evidence="4 5" id="KW-0175">Coiled coil</keyword>
<feature type="compositionally biased region" description="Polar residues" evidence="6">
    <location>
        <begin position="237"/>
        <end position="264"/>
    </location>
</feature>
<dbReference type="GO" id="GO:0031267">
    <property type="term" value="F:small GTPase binding"/>
    <property type="evidence" value="ECO:0007669"/>
    <property type="project" value="TreeGrafter"/>
</dbReference>
<feature type="region of interest" description="Disordered" evidence="6">
    <location>
        <begin position="210"/>
        <end position="324"/>
    </location>
</feature>
<dbReference type="GO" id="GO:0070823">
    <property type="term" value="C:HDA1 complex"/>
    <property type="evidence" value="ECO:0007669"/>
    <property type="project" value="InterPro"/>
</dbReference>
<feature type="compositionally biased region" description="Polar residues" evidence="6">
    <location>
        <begin position="1180"/>
        <end position="1190"/>
    </location>
</feature>
<comment type="subcellular location">
    <subcellularLocation>
        <location evidence="1">Golgi apparatus</location>
    </subcellularLocation>
</comment>
<evidence type="ECO:0000256" key="2">
    <source>
        <dbReference type="ARBA" id="ARBA00011353"/>
    </source>
</evidence>
<dbReference type="InterPro" id="IPR038609">
    <property type="entry name" value="HDA1_su2/3_sf"/>
</dbReference>
<evidence type="ECO:0008006" key="9">
    <source>
        <dbReference type="Google" id="ProtNLM"/>
    </source>
</evidence>
<dbReference type="Gene3D" id="2.40.50.40">
    <property type="match status" value="1"/>
</dbReference>
<feature type="compositionally biased region" description="Low complexity" evidence="6">
    <location>
        <begin position="523"/>
        <end position="533"/>
    </location>
</feature>
<comment type="subunit">
    <text evidence="2">Component of the NuA4 histone acetyltransferase complex.</text>
</comment>
<feature type="compositionally biased region" description="Basic and acidic residues" evidence="6">
    <location>
        <begin position="214"/>
        <end position="227"/>
    </location>
</feature>
<evidence type="ECO:0000256" key="1">
    <source>
        <dbReference type="ARBA" id="ARBA00004555"/>
    </source>
</evidence>
<feature type="region of interest" description="Disordered" evidence="6">
    <location>
        <begin position="436"/>
        <end position="475"/>
    </location>
</feature>
<reference evidence="7 8" key="1">
    <citation type="submission" date="2017-03" db="EMBL/GenBank/DDBJ databases">
        <title>Genomes of endolithic fungi from Antarctica.</title>
        <authorList>
            <person name="Coleine C."/>
            <person name="Masonjones S."/>
            <person name="Stajich J.E."/>
        </authorList>
    </citation>
    <scope>NUCLEOTIDE SEQUENCE [LARGE SCALE GENOMIC DNA]</scope>
    <source>
        <strain evidence="7 8">CCFEE 6314</strain>
    </source>
</reference>
<sequence>MKPPPAQHPNPKSNKTLKRKRQSSHSHGLSPDILSKGVADTLVYSTRNIPWEEQVTLGQRFRESGENAWPVRCILQERGTGKSKRYLVDWLQHPLTGERFEPTWCPASDLGDDLLNEWNKRQSQSSALDTTSPSNGLHDSQNIDTSAHSTIKSSNAKSGPLAPSSAEIAETPQDISQRTLPTPQNSISVSIPTLSINKSDYESLPSSQIAADLGLRDPPPDATPDLHIRRRRAPVLSDSSSLAIPSQLPNNINPSSQGSLNQVHASRRPTQRKSISSPAAHSSPQSRAPAPRAIFEDPDSESSSEAGSFATPEYVPSTQGGRQASVELGSDPIVLHFSTPLLSPDRAEQSDKLHGPLEDIRASTQLTAASRLYNTGAPPSPSDRFLVTQSSAPSPSWHFQTQFPLSSISSIPQQAVSLDQRLFEVDRTFIQMMDNPSSQATDSIDSSAAGTVHPNESTPQSKPSSDSMPVDTSPVIRTVNPNAVFKNGYSSSIDDNSATEPALPIQNSIEDEHLNEEAESSDSKQSSSQQSVENEQDVDHVDGLILPTVPIVGPAQYCLALPAEGKVQSTYFDIMKAKRKVISKFINRHEAIGSGNGSPNRTHQRNDIVELVQRLHDTTTHIDLGLPGFSTQYSLDSQEHAAYANYAGSKFSFLGHLVDVLKPVECTIVVMAQSGPIQDLLEQYLTMKHVNIKRHHPLSPSESSGSERSTSDFEADLVSTVTSYDVTLRRKPLLIIAFDASFDAQDPRVRHMRTVYSNRNNQLIPVLHLLVANSSEHVDLCIPKSMPSPLRLKLLLRATWQARPNLGGKVTYIPNASDGPDGRPIDMADFQRAVRKSPERKLVMLANLIARAAISADFDSHWPFTTMPKLELSEAEEVPIISSGFTSVAETPREPLVSQAEMPLSRADTPSGKKRLLDVDVPQLLSKRQRLTPTPLRETVEGAATPLSQAESLREIVSRLQADLLLEKAARKKAEEERDEVKGLLDQWKRDHANLQRRYEKRVKQSHELTDNNKKLMQTIENNKSRQTKAAEDIGTFKEKVKGLQEELTKARDEIKAGGGDGALLEVAREEARTLLAKNIHLEKSLENTRKDFEFTRQQYQNASNKAVELSNQVRDLEEQANKLSQEASTEKRRLKETNFQETIKRHMAKVQALELENRARESILKKLEEENRQLKKSRGIQTRGSSVQPPGSPSMDVPGRGTRSRQGSPAPGLLGQHHGTGTNRGSLLRHER</sequence>
<organism evidence="7 8">
    <name type="scientific">Exophiala mesophila</name>
    <name type="common">Black yeast-like fungus</name>
    <dbReference type="NCBI Taxonomy" id="212818"/>
    <lineage>
        <taxon>Eukaryota</taxon>
        <taxon>Fungi</taxon>
        <taxon>Dikarya</taxon>
        <taxon>Ascomycota</taxon>
        <taxon>Pezizomycotina</taxon>
        <taxon>Eurotiomycetes</taxon>
        <taxon>Chaetothyriomycetidae</taxon>
        <taxon>Chaetothyriales</taxon>
        <taxon>Herpotrichiellaceae</taxon>
        <taxon>Exophiala</taxon>
    </lineage>
</organism>
<protein>
    <recommendedName>
        <fullName evidence="9">Chromo domain-containing protein</fullName>
    </recommendedName>
</protein>
<proteinExistence type="predicted"/>
<name>A0A438NAM7_EXOME</name>
<dbReference type="Gene3D" id="3.40.50.12360">
    <property type="match status" value="1"/>
</dbReference>
<feature type="coiled-coil region" evidence="5">
    <location>
        <begin position="957"/>
        <end position="1005"/>
    </location>
</feature>
<dbReference type="Proteomes" id="UP000288859">
    <property type="component" value="Unassembled WGS sequence"/>
</dbReference>
<dbReference type="AlphaFoldDB" id="A0A438NAM7"/>
<dbReference type="GO" id="GO:0006888">
    <property type="term" value="P:endoplasmic reticulum to Golgi vesicle-mediated transport"/>
    <property type="evidence" value="ECO:0007669"/>
    <property type="project" value="TreeGrafter"/>
</dbReference>
<evidence type="ECO:0000256" key="3">
    <source>
        <dbReference type="ARBA" id="ARBA00023034"/>
    </source>
</evidence>